<feature type="domain" description="Enoyl-CoA hydratase/isomerase" evidence="5">
    <location>
        <begin position="22"/>
        <end position="375"/>
    </location>
</feature>
<dbReference type="Proteomes" id="UP000199391">
    <property type="component" value="Unassembled WGS sequence"/>
</dbReference>
<dbReference type="AlphaFoldDB" id="A0A1I7KRV4"/>
<gene>
    <name evidence="6" type="ORF">SAMN05216552_101919</name>
</gene>
<keyword evidence="6" id="KW-0413">Isomerase</keyword>
<dbReference type="OrthoDB" id="9790967at2"/>
<dbReference type="CDD" id="cd06558">
    <property type="entry name" value="crotonase-like"/>
    <property type="match status" value="1"/>
</dbReference>
<dbReference type="InterPro" id="IPR045004">
    <property type="entry name" value="ECH_dom"/>
</dbReference>
<dbReference type="Pfam" id="PF16113">
    <property type="entry name" value="ECH_2"/>
    <property type="match status" value="1"/>
</dbReference>
<dbReference type="EC" id="3.1.2.4" evidence="2"/>
<reference evidence="7" key="1">
    <citation type="submission" date="2016-10" db="EMBL/GenBank/DDBJ databases">
        <authorList>
            <person name="Varghese N."/>
            <person name="Submissions S."/>
        </authorList>
    </citation>
    <scope>NUCLEOTIDE SEQUENCE [LARGE SCALE GENOMIC DNA]</scope>
    <source>
        <strain evidence="7">CGMCC 1.11014</strain>
    </source>
</reference>
<dbReference type="Gene3D" id="3.90.226.10">
    <property type="entry name" value="2-enoyl-CoA Hydratase, Chain A, domain 1"/>
    <property type="match status" value="1"/>
</dbReference>
<comment type="catalytic activity">
    <reaction evidence="1">
        <text>3-hydroxy-2-methylpropanoyl-CoA + H2O = 3-hydroxy-2-methylpropanoate + CoA + H(+)</text>
        <dbReference type="Rhea" id="RHEA:20888"/>
        <dbReference type="ChEBI" id="CHEBI:11805"/>
        <dbReference type="ChEBI" id="CHEBI:15377"/>
        <dbReference type="ChEBI" id="CHEBI:15378"/>
        <dbReference type="ChEBI" id="CHEBI:57287"/>
        <dbReference type="ChEBI" id="CHEBI:57340"/>
        <dbReference type="EC" id="3.1.2.4"/>
    </reaction>
</comment>
<dbReference type="GO" id="GO:0006574">
    <property type="term" value="P:L-valine catabolic process"/>
    <property type="evidence" value="ECO:0007669"/>
    <property type="project" value="TreeGrafter"/>
</dbReference>
<evidence type="ECO:0000313" key="6">
    <source>
        <dbReference type="EMBL" id="SFV00183.1"/>
    </source>
</evidence>
<dbReference type="InterPro" id="IPR032259">
    <property type="entry name" value="HIBYL-CoA-H"/>
</dbReference>
<dbReference type="STRING" id="1035707.SAMN05216552_101919"/>
<dbReference type="EMBL" id="FPBO01000019">
    <property type="protein sequence ID" value="SFV00183.1"/>
    <property type="molecule type" value="Genomic_DNA"/>
</dbReference>
<dbReference type="InterPro" id="IPR029045">
    <property type="entry name" value="ClpP/crotonase-like_dom_sf"/>
</dbReference>
<dbReference type="GO" id="GO:0016853">
    <property type="term" value="F:isomerase activity"/>
    <property type="evidence" value="ECO:0007669"/>
    <property type="project" value="UniProtKB-KW"/>
</dbReference>
<dbReference type="PANTHER" id="PTHR43176">
    <property type="entry name" value="3-HYDROXYISOBUTYRYL-COA HYDROLASE-RELATED"/>
    <property type="match status" value="1"/>
</dbReference>
<accession>A0A1I7KRV4</accession>
<dbReference type="PANTHER" id="PTHR43176:SF3">
    <property type="entry name" value="3-HYDROXYISOBUTYRYL-COA HYDROLASE, MITOCHONDRIAL"/>
    <property type="match status" value="1"/>
</dbReference>
<evidence type="ECO:0000256" key="1">
    <source>
        <dbReference type="ARBA" id="ARBA00001709"/>
    </source>
</evidence>
<feature type="region of interest" description="Disordered" evidence="4">
    <location>
        <begin position="377"/>
        <end position="402"/>
    </location>
</feature>
<evidence type="ECO:0000313" key="7">
    <source>
        <dbReference type="Proteomes" id="UP000199391"/>
    </source>
</evidence>
<keyword evidence="7" id="KW-1185">Reference proteome</keyword>
<proteinExistence type="predicted"/>
<dbReference type="GO" id="GO:0005829">
    <property type="term" value="C:cytosol"/>
    <property type="evidence" value="ECO:0007669"/>
    <property type="project" value="TreeGrafter"/>
</dbReference>
<dbReference type="GO" id="GO:0003860">
    <property type="term" value="F:3-hydroxyisobutyryl-CoA hydrolase activity"/>
    <property type="evidence" value="ECO:0007669"/>
    <property type="project" value="UniProtKB-EC"/>
</dbReference>
<name>A0A1I7KRV4_9BURK</name>
<feature type="compositionally biased region" description="Basic and acidic residues" evidence="4">
    <location>
        <begin position="391"/>
        <end position="402"/>
    </location>
</feature>
<evidence type="ECO:0000256" key="2">
    <source>
        <dbReference type="ARBA" id="ARBA00011915"/>
    </source>
</evidence>
<feature type="region of interest" description="Disordered" evidence="4">
    <location>
        <begin position="247"/>
        <end position="268"/>
    </location>
</feature>
<evidence type="ECO:0000256" key="4">
    <source>
        <dbReference type="SAM" id="MobiDB-lite"/>
    </source>
</evidence>
<dbReference type="NCBIfam" id="NF004127">
    <property type="entry name" value="PRK05617.1"/>
    <property type="match status" value="1"/>
</dbReference>
<sequence>MGAALDLPVRAETLPAANGRLIGVLTLNAEKTLNALSLEMTDLLSAQLAAWAGDERVAMVLLQGAGEKAFCAGGDLQNLYRTMLEHRASAQRGDVLGNAYANAFFEREYRLDYQIHTYPKPILCWGHGIVMGGGIGLMAGASHRVATEKTRLAMPEIGIGLFPDVGGSWFLSRMPGKTGLFLALTGAAINAADARYIGLADRVLAHADKPQVIDTLLRQPWSDDRAANGALLGAVLREAEHGTAQAAHAADTPACAAPGPTAPAAQAAGPLRQHRDLIDDLCGRESLEAVLAAFAAVRTEDPWLQKALAAPARGSPGSLALAWRLLERAPQLSLAEVFRMEYGVSLRCAAHGDFAEGIRALLIDKDQRPDWQPAAGAAHFLDTPWPPRQHPLADLDKQTEKT</sequence>
<organism evidence="6 7">
    <name type="scientific">Pseudoduganella namucuonensis</name>
    <dbReference type="NCBI Taxonomy" id="1035707"/>
    <lineage>
        <taxon>Bacteria</taxon>
        <taxon>Pseudomonadati</taxon>
        <taxon>Pseudomonadota</taxon>
        <taxon>Betaproteobacteria</taxon>
        <taxon>Burkholderiales</taxon>
        <taxon>Oxalobacteraceae</taxon>
        <taxon>Telluria group</taxon>
        <taxon>Pseudoduganella</taxon>
    </lineage>
</organism>
<dbReference type="SUPFAM" id="SSF52096">
    <property type="entry name" value="ClpP/crotonase"/>
    <property type="match status" value="1"/>
</dbReference>
<evidence type="ECO:0000256" key="3">
    <source>
        <dbReference type="ARBA" id="ARBA00022801"/>
    </source>
</evidence>
<evidence type="ECO:0000259" key="5">
    <source>
        <dbReference type="Pfam" id="PF16113"/>
    </source>
</evidence>
<protein>
    <recommendedName>
        <fullName evidence="2">3-hydroxyisobutyryl-CoA hydrolase</fullName>
        <ecNumber evidence="2">3.1.2.4</ecNumber>
    </recommendedName>
</protein>
<keyword evidence="3" id="KW-0378">Hydrolase</keyword>